<dbReference type="STRING" id="1631249.BQ8794_50080"/>
<dbReference type="AlphaFoldDB" id="A0A1R3VGJ8"/>
<sequence>MRPIAAIDEGMLRAVFQGDRMAVAHRRLGRDLASDSWLDGGDAPTTPPALLLIGIALLNDAVLMF</sequence>
<accession>A0A1R3VGJ8</accession>
<reference evidence="2" key="1">
    <citation type="submission" date="2017-01" db="EMBL/GenBank/DDBJ databases">
        <authorList>
            <person name="Brunel B."/>
        </authorList>
    </citation>
    <scope>NUCLEOTIDE SEQUENCE [LARGE SCALE GENOMIC DNA]</scope>
</reference>
<proteinExistence type="predicted"/>
<dbReference type="Proteomes" id="UP000188388">
    <property type="component" value="Unassembled WGS sequence"/>
</dbReference>
<protein>
    <submittedName>
        <fullName evidence="1">Uncharacterized protein</fullName>
    </submittedName>
</protein>
<name>A0A1R3VGJ8_9HYPH</name>
<dbReference type="EMBL" id="FTPD01000045">
    <property type="protein sequence ID" value="SIT57978.1"/>
    <property type="molecule type" value="Genomic_DNA"/>
</dbReference>
<evidence type="ECO:0000313" key="1">
    <source>
        <dbReference type="EMBL" id="SIT57978.1"/>
    </source>
</evidence>
<keyword evidence="2" id="KW-1185">Reference proteome</keyword>
<evidence type="ECO:0000313" key="2">
    <source>
        <dbReference type="Proteomes" id="UP000188388"/>
    </source>
</evidence>
<gene>
    <name evidence="1" type="ORF">BQ8794_50080</name>
</gene>
<organism evidence="1 2">
    <name type="scientific">Mesorhizobium prunaredense</name>
    <dbReference type="NCBI Taxonomy" id="1631249"/>
    <lineage>
        <taxon>Bacteria</taxon>
        <taxon>Pseudomonadati</taxon>
        <taxon>Pseudomonadota</taxon>
        <taxon>Alphaproteobacteria</taxon>
        <taxon>Hyphomicrobiales</taxon>
        <taxon>Phyllobacteriaceae</taxon>
        <taxon>Mesorhizobium</taxon>
    </lineage>
</organism>